<keyword evidence="3" id="KW-1185">Reference proteome</keyword>
<feature type="compositionally biased region" description="Polar residues" evidence="1">
    <location>
        <begin position="39"/>
        <end position="52"/>
    </location>
</feature>
<evidence type="ECO:0000313" key="3">
    <source>
        <dbReference type="Proteomes" id="UP000270216"/>
    </source>
</evidence>
<protein>
    <recommendedName>
        <fullName evidence="4">Uroporphyrinogen-III C-methyltransferase</fullName>
    </recommendedName>
</protein>
<gene>
    <name evidence="2" type="ORF">EJE83_11970</name>
</gene>
<evidence type="ECO:0000256" key="1">
    <source>
        <dbReference type="SAM" id="MobiDB-lite"/>
    </source>
</evidence>
<feature type="region of interest" description="Disordered" evidence="1">
    <location>
        <begin position="24"/>
        <end position="93"/>
    </location>
</feature>
<organism evidence="2 3">
    <name type="scientific">Pandoraea apista</name>
    <dbReference type="NCBI Taxonomy" id="93218"/>
    <lineage>
        <taxon>Bacteria</taxon>
        <taxon>Pseudomonadati</taxon>
        <taxon>Pseudomonadota</taxon>
        <taxon>Betaproteobacteria</taxon>
        <taxon>Burkholderiales</taxon>
        <taxon>Burkholderiaceae</taxon>
        <taxon>Pandoraea</taxon>
    </lineage>
</organism>
<feature type="region of interest" description="Disordered" evidence="1">
    <location>
        <begin position="279"/>
        <end position="300"/>
    </location>
</feature>
<feature type="compositionally biased region" description="Basic residues" evidence="1">
    <location>
        <begin position="26"/>
        <end position="35"/>
    </location>
</feature>
<proteinExistence type="predicted"/>
<dbReference type="EMBL" id="RWHX01000018">
    <property type="protein sequence ID" value="RSK81131.1"/>
    <property type="molecule type" value="Genomic_DNA"/>
</dbReference>
<dbReference type="Pfam" id="PF04375">
    <property type="entry name" value="HemX"/>
    <property type="match status" value="1"/>
</dbReference>
<name>A0ABX9ZPJ2_9BURK</name>
<sequence length="424" mass="45775">MRASQMPRALRGLIGLRNARPATRTCWRHSKHGRIPFKSSMTTDNRVPESSQNPSAPSGPAASNSPATGGATYGTAGVPPTWQPPEPPQKRRGSGAALPWLLFVLVSAGAGIGGWSLNQKLDRVQQEMARRQQAGDAQVMQAQVRTAQALDNQRDLQNRLTSLEGRVSDSRSQQAALEQLYQELAHNRDEWVLAETEQIVTSANQQLQLTGNVRGALIALEGADARLARTGAPQLAGVRDALKKDIDRLKAVPAADLPQLTGKLDQAIAMIDTLPLQAEEQRTEPKTDVSGPSGAGETGWTATWHRLSGEMLGSLKQLVQVRRLDDPDVMLVAPEQGAFLRANLKLRLLNARLALLARNASAVHSDVLVAQAALDKYFDAKSRRIAAVKTLLDQVDSGSRTIELPTLDASLTAIGQVKDVKDKP</sequence>
<evidence type="ECO:0000313" key="2">
    <source>
        <dbReference type="EMBL" id="RSK81131.1"/>
    </source>
</evidence>
<reference evidence="2 3" key="1">
    <citation type="submission" date="2018-12" db="EMBL/GenBank/DDBJ databases">
        <title>Whole genome sequence of a Pandoraea apista isolate from a patient with cystic fibrosis.</title>
        <authorList>
            <person name="Kenna D.T."/>
            <person name="Turton J.F."/>
        </authorList>
    </citation>
    <scope>NUCLEOTIDE SEQUENCE [LARGE SCALE GENOMIC DNA]</scope>
    <source>
        <strain evidence="2 3">Pa13324</strain>
    </source>
</reference>
<dbReference type="InterPro" id="IPR007470">
    <property type="entry name" value="HemX"/>
</dbReference>
<accession>A0ABX9ZPJ2</accession>
<evidence type="ECO:0008006" key="4">
    <source>
        <dbReference type="Google" id="ProtNLM"/>
    </source>
</evidence>
<comment type="caution">
    <text evidence="2">The sequence shown here is derived from an EMBL/GenBank/DDBJ whole genome shotgun (WGS) entry which is preliminary data.</text>
</comment>
<dbReference type="PANTHER" id="PTHR38043">
    <property type="entry name" value="PROTEIN HEMX"/>
    <property type="match status" value="1"/>
</dbReference>
<dbReference type="Proteomes" id="UP000270216">
    <property type="component" value="Unassembled WGS sequence"/>
</dbReference>
<feature type="compositionally biased region" description="Low complexity" evidence="1">
    <location>
        <begin position="53"/>
        <end position="80"/>
    </location>
</feature>
<dbReference type="PANTHER" id="PTHR38043:SF1">
    <property type="entry name" value="PROTEIN HEMX"/>
    <property type="match status" value="1"/>
</dbReference>